<evidence type="ECO:0000256" key="5">
    <source>
        <dbReference type="ARBA" id="ARBA00023242"/>
    </source>
</evidence>
<dbReference type="AlphaFoldDB" id="A0AAP0NIW8"/>
<dbReference type="EMBL" id="JBBPBK010000013">
    <property type="protein sequence ID" value="KAK9272495.1"/>
    <property type="molecule type" value="Genomic_DNA"/>
</dbReference>
<keyword evidence="3" id="KW-0238">DNA-binding</keyword>
<accession>A0AAP0NIW8</accession>
<evidence type="ECO:0000313" key="7">
    <source>
        <dbReference type="EMBL" id="KAK9272495.1"/>
    </source>
</evidence>
<keyword evidence="4" id="KW-0804">Transcription</keyword>
<protein>
    <recommendedName>
        <fullName evidence="6">TCP domain-containing protein</fullName>
    </recommendedName>
</protein>
<keyword evidence="2" id="KW-0805">Transcription regulation</keyword>
<sequence>MVKIEGSTDCACLECFGSTKDRHTKVRTVRGLRDRRVTLSMPVAIQLYDLQQRLGLKQPSKVVDWLLNAAQRDIDELPPLQMPTGNFGQNYHSVLASHEGRVEEKLEGIGGHGAQVPSNNFVSRLNLSSLPAGLFSNTTPYWAASNFALSHSGSHGFTSQTDKLRAVPLPSSLSLPSYLPSHAFTALVEFDPRQINHFQVSQNLSSNSEQE</sequence>
<dbReference type="GO" id="GO:0003700">
    <property type="term" value="F:DNA-binding transcription factor activity"/>
    <property type="evidence" value="ECO:0007669"/>
    <property type="project" value="InterPro"/>
</dbReference>
<dbReference type="GO" id="GO:0043565">
    <property type="term" value="F:sequence-specific DNA binding"/>
    <property type="evidence" value="ECO:0007669"/>
    <property type="project" value="TreeGrafter"/>
</dbReference>
<proteinExistence type="predicted"/>
<dbReference type="PANTHER" id="PTHR31072:SF147">
    <property type="entry name" value="TRANSCRIPTION FACTOR TCP13"/>
    <property type="match status" value="1"/>
</dbReference>
<dbReference type="InterPro" id="IPR005333">
    <property type="entry name" value="Transcription_factor_TCP"/>
</dbReference>
<evidence type="ECO:0000259" key="6">
    <source>
        <dbReference type="PROSITE" id="PS51369"/>
    </source>
</evidence>
<dbReference type="Pfam" id="PF03634">
    <property type="entry name" value="TCP"/>
    <property type="match status" value="1"/>
</dbReference>
<dbReference type="PROSITE" id="PS51369">
    <property type="entry name" value="TCP"/>
    <property type="match status" value="1"/>
</dbReference>
<evidence type="ECO:0000256" key="1">
    <source>
        <dbReference type="ARBA" id="ARBA00004123"/>
    </source>
</evidence>
<dbReference type="GO" id="GO:0005634">
    <property type="term" value="C:nucleus"/>
    <property type="evidence" value="ECO:0007669"/>
    <property type="project" value="UniProtKB-SubCell"/>
</dbReference>
<feature type="domain" description="TCP" evidence="6">
    <location>
        <begin position="19"/>
        <end position="77"/>
    </location>
</feature>
<comment type="caution">
    <text evidence="7">The sequence shown here is derived from an EMBL/GenBank/DDBJ whole genome shotgun (WGS) entry which is preliminary data.</text>
</comment>
<comment type="subcellular location">
    <subcellularLocation>
        <location evidence="1">Nucleus</location>
    </subcellularLocation>
</comment>
<evidence type="ECO:0000256" key="2">
    <source>
        <dbReference type="ARBA" id="ARBA00023015"/>
    </source>
</evidence>
<evidence type="ECO:0000256" key="3">
    <source>
        <dbReference type="ARBA" id="ARBA00023125"/>
    </source>
</evidence>
<dbReference type="InterPro" id="IPR017887">
    <property type="entry name" value="TF_TCP_subgr"/>
</dbReference>
<reference evidence="7 8" key="1">
    <citation type="journal article" date="2024" name="Plant J.">
        <title>Genome sequences and population genomics reveal climatic adaptation and genomic divergence between two closely related sweetgum species.</title>
        <authorList>
            <person name="Xu W.Q."/>
            <person name="Ren C.Q."/>
            <person name="Zhang X.Y."/>
            <person name="Comes H.P."/>
            <person name="Liu X.H."/>
            <person name="Li Y.G."/>
            <person name="Kettle C.J."/>
            <person name="Jalonen R."/>
            <person name="Gaisberger H."/>
            <person name="Ma Y.Z."/>
            <person name="Qiu Y.X."/>
        </authorList>
    </citation>
    <scope>NUCLEOTIDE SEQUENCE [LARGE SCALE GENOMIC DNA]</scope>
    <source>
        <strain evidence="7">Hangzhou</strain>
    </source>
</reference>
<keyword evidence="5" id="KW-0539">Nucleus</keyword>
<organism evidence="7 8">
    <name type="scientific">Liquidambar formosana</name>
    <name type="common">Formosan gum</name>
    <dbReference type="NCBI Taxonomy" id="63359"/>
    <lineage>
        <taxon>Eukaryota</taxon>
        <taxon>Viridiplantae</taxon>
        <taxon>Streptophyta</taxon>
        <taxon>Embryophyta</taxon>
        <taxon>Tracheophyta</taxon>
        <taxon>Spermatophyta</taxon>
        <taxon>Magnoliopsida</taxon>
        <taxon>eudicotyledons</taxon>
        <taxon>Gunneridae</taxon>
        <taxon>Pentapetalae</taxon>
        <taxon>Saxifragales</taxon>
        <taxon>Altingiaceae</taxon>
        <taxon>Liquidambar</taxon>
    </lineage>
</organism>
<dbReference type="Proteomes" id="UP001415857">
    <property type="component" value="Unassembled WGS sequence"/>
</dbReference>
<name>A0AAP0NIW8_LIQFO</name>
<evidence type="ECO:0000313" key="8">
    <source>
        <dbReference type="Proteomes" id="UP001415857"/>
    </source>
</evidence>
<evidence type="ECO:0000256" key="4">
    <source>
        <dbReference type="ARBA" id="ARBA00023163"/>
    </source>
</evidence>
<keyword evidence="8" id="KW-1185">Reference proteome</keyword>
<gene>
    <name evidence="7" type="ORF">L1049_002868</name>
</gene>
<dbReference type="PANTHER" id="PTHR31072">
    <property type="entry name" value="TRANSCRIPTION FACTOR TCP4-RELATED"/>
    <property type="match status" value="1"/>
</dbReference>